<name>A0AAF3F7L6_9BILA</name>
<evidence type="ECO:0000313" key="2">
    <source>
        <dbReference type="Proteomes" id="UP000887575"/>
    </source>
</evidence>
<keyword evidence="1" id="KW-1133">Transmembrane helix</keyword>
<sequence length="86" mass="9931">MVKFRSSLCLGLLLSSFAVDRLLGGSKSIRCWLKWLKVYSMLIANATILDMFTGLCNLFVMLRRLSPTSRRRESEDRTPFPTLSWQ</sequence>
<evidence type="ECO:0000313" key="3">
    <source>
        <dbReference type="WBParaSite" id="MBELARI_LOCUS2633"/>
    </source>
</evidence>
<keyword evidence="1" id="KW-0812">Transmembrane</keyword>
<reference evidence="3" key="1">
    <citation type="submission" date="2024-02" db="UniProtKB">
        <authorList>
            <consortium name="WormBaseParasite"/>
        </authorList>
    </citation>
    <scope>IDENTIFICATION</scope>
</reference>
<keyword evidence="1" id="KW-0472">Membrane</keyword>
<keyword evidence="2" id="KW-1185">Reference proteome</keyword>
<feature type="transmembrane region" description="Helical" evidence="1">
    <location>
        <begin position="42"/>
        <end position="62"/>
    </location>
</feature>
<dbReference type="Proteomes" id="UP000887575">
    <property type="component" value="Unassembled WGS sequence"/>
</dbReference>
<protein>
    <submittedName>
        <fullName evidence="3">Uncharacterized protein</fullName>
    </submittedName>
</protein>
<proteinExistence type="predicted"/>
<evidence type="ECO:0000256" key="1">
    <source>
        <dbReference type="SAM" id="Phobius"/>
    </source>
</evidence>
<dbReference type="WBParaSite" id="MBELARI_LOCUS2633">
    <property type="protein sequence ID" value="MBELARI_LOCUS2633"/>
    <property type="gene ID" value="MBELARI_LOCUS2633"/>
</dbReference>
<accession>A0AAF3F7L6</accession>
<organism evidence="2 3">
    <name type="scientific">Mesorhabditis belari</name>
    <dbReference type="NCBI Taxonomy" id="2138241"/>
    <lineage>
        <taxon>Eukaryota</taxon>
        <taxon>Metazoa</taxon>
        <taxon>Ecdysozoa</taxon>
        <taxon>Nematoda</taxon>
        <taxon>Chromadorea</taxon>
        <taxon>Rhabditida</taxon>
        <taxon>Rhabditina</taxon>
        <taxon>Rhabditomorpha</taxon>
        <taxon>Rhabditoidea</taxon>
        <taxon>Rhabditidae</taxon>
        <taxon>Mesorhabditinae</taxon>
        <taxon>Mesorhabditis</taxon>
    </lineage>
</organism>
<dbReference type="AlphaFoldDB" id="A0AAF3F7L6"/>